<feature type="domain" description="PNPLA" evidence="4">
    <location>
        <begin position="28"/>
        <end position="236"/>
    </location>
</feature>
<feature type="short sequence motif" description="DGA/G" evidence="2">
    <location>
        <begin position="223"/>
        <end position="225"/>
    </location>
</feature>
<sequence length="790" mass="89225">MLSRTNAVINRQTGQIIVQTPLPPINCLALEGGGSRCAAYPGFYKVLYRCGLMHQVQHVAGSSGGAICALAIALGYDPEDAEAIMLGLNMERFLEGSHSWFSSSGLYAKGRLALSILSSTNYSLSSGNEFLRWLESIVEKKLGKKDATFADLAKLAGGNGRGPASKFKYLYITGTNLSLALPECVYFSHETTPNMPLALAVRISASFPFVFEPVLWQGEWYSDGGLIRVLPTKLFDDKRFLPRGYGFTEKGVNPGVLAIKVDSQDEIDQVLWGIFKEVDLKSASEVMAALYNALSQNTDIDEIREARMTIALPDNNIGVLDFSVNQNGKISLISSAERETQNFVENYFNSAYEVLAHTGIRPWLDSLSLEELDDVLAVYESMRSQLPGSSAERIADDERQTPDHHTPTQTQLDEYISYIESYFRYRRLVKRFPDYQFTLKTPDFHINISPLPAERRDWNEHIEKQMIGKLKHVISQIEELESRIESLDHEFIDLPELTDKTPLHDVHFENIQALTTLVEYQRILKEEKKDLEIKLGIFDRRKVIYCKEKSLRYASFIQKINPMLTSNSIPEELKALRFDHYPIFMYESCGYTQRGISMMDLHDETDRQLYIIGALLFLEHKKSKNKTMFVELYREFVSSKHPLPKSLKSLGKILQADGVELFVMAYRLEELLHYFESRDKPKVAPSLCLDVLFAAEKPKKARGSTSQPDQTRDVPMRHLVRVNSIFSNTSDHTASRQSALSSAQGRGEEKVIHDAKSYLNMLSIMAQPHKDERSGGGSCGRNGSGGPSWI</sequence>
<evidence type="ECO:0000313" key="5">
    <source>
        <dbReference type="EMBL" id="VVC76158.1"/>
    </source>
</evidence>
<proteinExistence type="predicted"/>
<dbReference type="KEGG" id="asip:AQUSIP_14630"/>
<feature type="active site" description="Proton acceptor" evidence="2">
    <location>
        <position position="223"/>
    </location>
</feature>
<dbReference type="Gene3D" id="3.40.1090.10">
    <property type="entry name" value="Cytosolic phospholipase A2 catalytic domain"/>
    <property type="match status" value="2"/>
</dbReference>
<evidence type="ECO:0000259" key="4">
    <source>
        <dbReference type="PROSITE" id="PS51635"/>
    </source>
</evidence>
<feature type="compositionally biased region" description="Basic and acidic residues" evidence="3">
    <location>
        <begin position="393"/>
        <end position="406"/>
    </location>
</feature>
<accession>A0A5E4PI04</accession>
<reference evidence="5 6" key="1">
    <citation type="submission" date="2019-08" db="EMBL/GenBank/DDBJ databases">
        <authorList>
            <person name="Guy L."/>
        </authorList>
    </citation>
    <scope>NUCLEOTIDE SEQUENCE [LARGE SCALE GENOMIC DNA]</scope>
    <source>
        <strain evidence="5 6">SGT-108</strain>
    </source>
</reference>
<keyword evidence="6" id="KW-1185">Reference proteome</keyword>
<dbReference type="PANTHER" id="PTHR46394:SF1">
    <property type="entry name" value="PNPLA DOMAIN-CONTAINING PROTEIN"/>
    <property type="match status" value="1"/>
</dbReference>
<protein>
    <recommendedName>
        <fullName evidence="4">PNPLA domain-containing protein</fullName>
    </recommendedName>
</protein>
<evidence type="ECO:0000256" key="3">
    <source>
        <dbReference type="SAM" id="MobiDB-lite"/>
    </source>
</evidence>
<dbReference type="Pfam" id="PF01734">
    <property type="entry name" value="Patatin"/>
    <property type="match status" value="1"/>
</dbReference>
<dbReference type="PROSITE" id="PS51635">
    <property type="entry name" value="PNPLA"/>
    <property type="match status" value="1"/>
</dbReference>
<organism evidence="5 6">
    <name type="scientific">Aquicella siphonis</name>
    <dbReference type="NCBI Taxonomy" id="254247"/>
    <lineage>
        <taxon>Bacteria</taxon>
        <taxon>Pseudomonadati</taxon>
        <taxon>Pseudomonadota</taxon>
        <taxon>Gammaproteobacteria</taxon>
        <taxon>Legionellales</taxon>
        <taxon>Coxiellaceae</taxon>
        <taxon>Aquicella</taxon>
    </lineage>
</organism>
<dbReference type="InterPro" id="IPR002641">
    <property type="entry name" value="PNPLA_dom"/>
</dbReference>
<feature type="compositionally biased region" description="Gly residues" evidence="3">
    <location>
        <begin position="775"/>
        <end position="790"/>
    </location>
</feature>
<keyword evidence="2" id="KW-0378">Hydrolase</keyword>
<dbReference type="AlphaFoldDB" id="A0A5E4PI04"/>
<feature type="short sequence motif" description="GXSXG" evidence="2">
    <location>
        <begin position="61"/>
        <end position="65"/>
    </location>
</feature>
<dbReference type="CDD" id="cd07207">
    <property type="entry name" value="Pat_ExoU_VipD_like"/>
    <property type="match status" value="1"/>
</dbReference>
<evidence type="ECO:0000256" key="1">
    <source>
        <dbReference type="ARBA" id="ARBA00023098"/>
    </source>
</evidence>
<dbReference type="EMBL" id="LR699119">
    <property type="protein sequence ID" value="VVC76158.1"/>
    <property type="molecule type" value="Genomic_DNA"/>
</dbReference>
<feature type="region of interest" description="Disordered" evidence="3">
    <location>
        <begin position="769"/>
        <end position="790"/>
    </location>
</feature>
<dbReference type="RefSeq" id="WP_148339399.1">
    <property type="nucleotide sequence ID" value="NZ_LR699119.1"/>
</dbReference>
<gene>
    <name evidence="5" type="ORF">AQUSIP_14630</name>
</gene>
<evidence type="ECO:0000313" key="6">
    <source>
        <dbReference type="Proteomes" id="UP000324194"/>
    </source>
</evidence>
<feature type="active site" description="Nucleophile" evidence="2">
    <location>
        <position position="63"/>
    </location>
</feature>
<dbReference type="PANTHER" id="PTHR46394">
    <property type="entry name" value="ANNEXIN"/>
    <property type="match status" value="1"/>
</dbReference>
<keyword evidence="2" id="KW-0442">Lipid degradation</keyword>
<dbReference type="GO" id="GO:0016042">
    <property type="term" value="P:lipid catabolic process"/>
    <property type="evidence" value="ECO:0007669"/>
    <property type="project" value="UniProtKB-UniRule"/>
</dbReference>
<comment type="caution">
    <text evidence="2">Lacks conserved residue(s) required for the propagation of feature annotation.</text>
</comment>
<dbReference type="InterPro" id="IPR052580">
    <property type="entry name" value="Lipid_Hydrolase"/>
</dbReference>
<dbReference type="OrthoDB" id="5650221at2"/>
<dbReference type="GO" id="GO:0016787">
    <property type="term" value="F:hydrolase activity"/>
    <property type="evidence" value="ECO:0007669"/>
    <property type="project" value="UniProtKB-UniRule"/>
</dbReference>
<dbReference type="Proteomes" id="UP000324194">
    <property type="component" value="Chromosome 1"/>
</dbReference>
<name>A0A5E4PI04_9COXI</name>
<keyword evidence="1 2" id="KW-0443">Lipid metabolism</keyword>
<feature type="region of interest" description="Disordered" evidence="3">
    <location>
        <begin position="387"/>
        <end position="408"/>
    </location>
</feature>
<evidence type="ECO:0000256" key="2">
    <source>
        <dbReference type="PROSITE-ProRule" id="PRU01161"/>
    </source>
</evidence>
<dbReference type="SUPFAM" id="SSF52151">
    <property type="entry name" value="FabD/lysophospholipase-like"/>
    <property type="match status" value="1"/>
</dbReference>
<dbReference type="InterPro" id="IPR016035">
    <property type="entry name" value="Acyl_Trfase/lysoPLipase"/>
</dbReference>